<dbReference type="Gene3D" id="1.20.1280.50">
    <property type="match status" value="1"/>
</dbReference>
<evidence type="ECO:0000256" key="1">
    <source>
        <dbReference type="ARBA" id="ARBA00022737"/>
    </source>
</evidence>
<keyword evidence="6" id="KW-1185">Reference proteome</keyword>
<dbReference type="STRING" id="1314783.A0A165UKG6"/>
<evidence type="ECO:0000313" key="6">
    <source>
        <dbReference type="Proteomes" id="UP000076727"/>
    </source>
</evidence>
<dbReference type="GO" id="GO:0051879">
    <property type="term" value="F:Hsp90 protein binding"/>
    <property type="evidence" value="ECO:0007669"/>
    <property type="project" value="TreeGrafter"/>
</dbReference>
<dbReference type="Proteomes" id="UP000076727">
    <property type="component" value="Unassembled WGS sequence"/>
</dbReference>
<dbReference type="PROSITE" id="PS50181">
    <property type="entry name" value="FBOX"/>
    <property type="match status" value="1"/>
</dbReference>
<accession>A0A165UKG6</accession>
<keyword evidence="2 3" id="KW-0802">TPR repeat</keyword>
<dbReference type="Gene3D" id="1.25.40.10">
    <property type="entry name" value="Tetratricopeptide repeat domain"/>
    <property type="match status" value="1"/>
</dbReference>
<dbReference type="InterPro" id="IPR001810">
    <property type="entry name" value="F-box_dom"/>
</dbReference>
<feature type="repeat" description="TPR" evidence="3">
    <location>
        <begin position="4"/>
        <end position="37"/>
    </location>
</feature>
<dbReference type="PANTHER" id="PTHR22904">
    <property type="entry name" value="TPR REPEAT CONTAINING PROTEIN"/>
    <property type="match status" value="1"/>
</dbReference>
<evidence type="ECO:0000256" key="2">
    <source>
        <dbReference type="ARBA" id="ARBA00022803"/>
    </source>
</evidence>
<dbReference type="SMART" id="SM00028">
    <property type="entry name" value="TPR"/>
    <property type="match status" value="3"/>
</dbReference>
<sequence length="576" mass="65135">MSSWKQLFQKGVAMFRAGQLDDALALFTEALTLEANEYTLYDSRAAVQEKLGKTKDALRDSKRVIDLAPQRWQGYARSARLFLKIRKYDNALHMIKLALERVSVNDYKRRNELEALQCQILEAVEEQRERVSRISYHFGKLPLELAVDIFTSALAEDHARVVVLAQVCKNWRLTITNTPHLWNNLVLSSQSPVKKAKIWRTRSKGRLVHLTLRETLKATPWTLDELQDLSLESLRTLRLSDFPASVVRQRLPNLRKDILRNLDVLEVDNRREARPVAWLWADPTMAVRSLSIHFTVFDWAALVAYFPRLEHFTFKGPLVDVPLSAITDFLRTHTSLSTLSLSIMDFVYHRAPDREQPPVHLPGLERLDIGFHDFAMSFMFPLLHLPTLRSLNIVRGVHSIDTSLQHLVTSGSGKSLRELRISQCAVSAGCVIDLLRQAKGLEVLELRYLGGNQANTTLQALSQPALPKHEDGDEGGDASTPTVLCPSLKTVDFSHCPDVKSGSLMALVKARLPSTAGDALTDVATAQPEHSQPTPIDTLIVDGCPMVEMDILPWLRSKVRHVSCIYMSKKDARWRR</sequence>
<feature type="domain" description="F-box" evidence="4">
    <location>
        <begin position="135"/>
        <end position="185"/>
    </location>
</feature>
<organism evidence="5 6">
    <name type="scientific">Daedalea quercina L-15889</name>
    <dbReference type="NCBI Taxonomy" id="1314783"/>
    <lineage>
        <taxon>Eukaryota</taxon>
        <taxon>Fungi</taxon>
        <taxon>Dikarya</taxon>
        <taxon>Basidiomycota</taxon>
        <taxon>Agaricomycotina</taxon>
        <taxon>Agaricomycetes</taxon>
        <taxon>Polyporales</taxon>
        <taxon>Fomitopsis</taxon>
    </lineage>
</organism>
<proteinExistence type="predicted"/>
<dbReference type="SUPFAM" id="SSF81383">
    <property type="entry name" value="F-box domain"/>
    <property type="match status" value="1"/>
</dbReference>
<dbReference type="InterPro" id="IPR036047">
    <property type="entry name" value="F-box-like_dom_sf"/>
</dbReference>
<dbReference type="SUPFAM" id="SSF52047">
    <property type="entry name" value="RNI-like"/>
    <property type="match status" value="1"/>
</dbReference>
<gene>
    <name evidence="5" type="ORF">DAEQUDRAFT_807310</name>
</gene>
<dbReference type="PROSITE" id="PS50005">
    <property type="entry name" value="TPR"/>
    <property type="match status" value="1"/>
</dbReference>
<evidence type="ECO:0000256" key="3">
    <source>
        <dbReference type="PROSITE-ProRule" id="PRU00339"/>
    </source>
</evidence>
<dbReference type="PANTHER" id="PTHR22904:SF523">
    <property type="entry name" value="STRESS-INDUCED-PHOSPHOPROTEIN 1"/>
    <property type="match status" value="1"/>
</dbReference>
<dbReference type="EMBL" id="KV429032">
    <property type="protein sequence ID" value="KZT75046.1"/>
    <property type="molecule type" value="Genomic_DNA"/>
</dbReference>
<dbReference type="OrthoDB" id="2423701at2759"/>
<name>A0A165UKG6_9APHY</name>
<evidence type="ECO:0000313" key="5">
    <source>
        <dbReference type="EMBL" id="KZT75046.1"/>
    </source>
</evidence>
<evidence type="ECO:0000259" key="4">
    <source>
        <dbReference type="PROSITE" id="PS50181"/>
    </source>
</evidence>
<dbReference type="Gene3D" id="3.80.10.10">
    <property type="entry name" value="Ribonuclease Inhibitor"/>
    <property type="match status" value="1"/>
</dbReference>
<protein>
    <recommendedName>
        <fullName evidence="4">F-box domain-containing protein</fullName>
    </recommendedName>
</protein>
<reference evidence="5 6" key="1">
    <citation type="journal article" date="2016" name="Mol. Biol. Evol.">
        <title>Comparative Genomics of Early-Diverging Mushroom-Forming Fungi Provides Insights into the Origins of Lignocellulose Decay Capabilities.</title>
        <authorList>
            <person name="Nagy L.G."/>
            <person name="Riley R."/>
            <person name="Tritt A."/>
            <person name="Adam C."/>
            <person name="Daum C."/>
            <person name="Floudas D."/>
            <person name="Sun H."/>
            <person name="Yadav J.S."/>
            <person name="Pangilinan J."/>
            <person name="Larsson K.H."/>
            <person name="Matsuura K."/>
            <person name="Barry K."/>
            <person name="Labutti K."/>
            <person name="Kuo R."/>
            <person name="Ohm R.A."/>
            <person name="Bhattacharya S.S."/>
            <person name="Shirouzu T."/>
            <person name="Yoshinaga Y."/>
            <person name="Martin F.M."/>
            <person name="Grigoriev I.V."/>
            <person name="Hibbett D.S."/>
        </authorList>
    </citation>
    <scope>NUCLEOTIDE SEQUENCE [LARGE SCALE GENOMIC DNA]</scope>
    <source>
        <strain evidence="5 6">L-15889</strain>
    </source>
</reference>
<dbReference type="SUPFAM" id="SSF48452">
    <property type="entry name" value="TPR-like"/>
    <property type="match status" value="1"/>
</dbReference>
<dbReference type="Pfam" id="PF12937">
    <property type="entry name" value="F-box-like"/>
    <property type="match status" value="1"/>
</dbReference>
<dbReference type="InterPro" id="IPR019734">
    <property type="entry name" value="TPR_rpt"/>
</dbReference>
<keyword evidence="1" id="KW-0677">Repeat</keyword>
<dbReference type="InterPro" id="IPR011990">
    <property type="entry name" value="TPR-like_helical_dom_sf"/>
</dbReference>
<dbReference type="AlphaFoldDB" id="A0A165UKG6"/>
<dbReference type="InterPro" id="IPR032675">
    <property type="entry name" value="LRR_dom_sf"/>
</dbReference>